<gene>
    <name evidence="2" type="ORF">DM860_015103</name>
</gene>
<feature type="region of interest" description="Disordered" evidence="1">
    <location>
        <begin position="266"/>
        <end position="288"/>
    </location>
</feature>
<feature type="compositionally biased region" description="Polar residues" evidence="1">
    <location>
        <begin position="465"/>
        <end position="475"/>
    </location>
</feature>
<feature type="region of interest" description="Disordered" evidence="1">
    <location>
        <begin position="618"/>
        <end position="652"/>
    </location>
</feature>
<dbReference type="PANTHER" id="PTHR33448">
    <property type="entry name" value="CHLOROPLAST PROTEIN HCF243-RELATED"/>
    <property type="match status" value="1"/>
</dbReference>
<evidence type="ECO:0000313" key="2">
    <source>
        <dbReference type="EMBL" id="RAL49112.1"/>
    </source>
</evidence>
<dbReference type="EMBL" id="NQVE01000093">
    <property type="protein sequence ID" value="RAL49112.1"/>
    <property type="molecule type" value="Genomic_DNA"/>
</dbReference>
<feature type="region of interest" description="Disordered" evidence="1">
    <location>
        <begin position="43"/>
        <end position="107"/>
    </location>
</feature>
<sequence>MDLDRDRDRDRDRPPYHRTPSINSGGTTATGELLVCFASRLPSSSSMKLSKSILSPGRSRDPSVSLSTSLSRRLRSNGSIKAGQASPMFPKKRGSAFENPEPSSPKVTCIGQVRVKTKKKVKHTRSLSNRRGDLSFRKLDQGTTTEDGPQSLPSLQGQRSSSVHYQECVPHRNQRWVHLPLTICEALRTFGAEFSCLFPCRSSCFSPNERDKAGKENGSKDGGNGEPSNEQQHRSCGAVLARWLVAVQEDGEGEKEREIELVVAGGDEGEEEERIGGRPSTAMPSSRSRRHVFEDFDLKGETFQEHNGEDGETAVAEEEKARVSICIPPKNALLLMRCRSDPMKMAALTNRFWETPSDFTKNEDPKGDEDIAVEEPEECEPEVEVLVVNDECAEELADEYNASSSVVPKEDPNEETLMAEEAPCCEKDETQVHPEEEAKMETDDHKQNDVESALPDSHIGHHHYQSSIEDVSSQIHDYRPVGTDDPLSSEQEEKEESTPPPSSSYSQINSPGQHCEADDKLEASIQELTEETNRPEFGEAADEAIVEEPDAEIEKEALKRVVEEQEKDEEENVTKLSKKEDALPDCLLLMMCEPKLSMEVSKETWVCSTDFVRCMPERPPQAKARKKDTTVNRRPHCPSSGTQQQQDRSRQLLLQPARRSSCSLPPRSSVSGGSMASLIEQKLVNAMAYEPFVLTRCKSEPMRTAAAKLAPEPCFWKDRKLLEPHRRATFGFGAAGVGF</sequence>
<feature type="region of interest" description="Disordered" evidence="1">
    <location>
        <begin position="398"/>
        <end position="551"/>
    </location>
</feature>
<feature type="compositionally biased region" description="Low complexity" evidence="1">
    <location>
        <begin position="43"/>
        <end position="79"/>
    </location>
</feature>
<feature type="region of interest" description="Disordered" evidence="1">
    <location>
        <begin position="1"/>
        <end position="28"/>
    </location>
</feature>
<dbReference type="Proteomes" id="UP000249390">
    <property type="component" value="Unassembled WGS sequence"/>
</dbReference>
<dbReference type="AlphaFoldDB" id="A0A328DTU4"/>
<feature type="compositionally biased region" description="Polar residues" evidence="1">
    <location>
        <begin position="141"/>
        <end position="159"/>
    </location>
</feature>
<feature type="compositionally biased region" description="Low complexity" evidence="1">
    <location>
        <begin position="643"/>
        <end position="652"/>
    </location>
</feature>
<keyword evidence="3" id="KW-1185">Reference proteome</keyword>
<protein>
    <submittedName>
        <fullName evidence="2">Uncharacterized protein</fullName>
    </submittedName>
</protein>
<dbReference type="PANTHER" id="PTHR33448:SF4">
    <property type="entry name" value="CHLOROPLAST PROTEIN HCF243"/>
    <property type="match status" value="1"/>
</dbReference>
<feature type="compositionally biased region" description="Basic and acidic residues" evidence="1">
    <location>
        <begin position="424"/>
        <end position="449"/>
    </location>
</feature>
<evidence type="ECO:0000256" key="1">
    <source>
        <dbReference type="SAM" id="MobiDB-lite"/>
    </source>
</evidence>
<feature type="compositionally biased region" description="Basic and acidic residues" evidence="1">
    <location>
        <begin position="1"/>
        <end position="15"/>
    </location>
</feature>
<reference evidence="2 3" key="1">
    <citation type="submission" date="2018-06" db="EMBL/GenBank/DDBJ databases">
        <title>The Genome of Cuscuta australis (Dodder) Provides Insight into the Evolution of Plant Parasitism.</title>
        <authorList>
            <person name="Liu H."/>
        </authorList>
    </citation>
    <scope>NUCLEOTIDE SEQUENCE [LARGE SCALE GENOMIC DNA]</scope>
    <source>
        <strain evidence="3">cv. Yunnan</strain>
        <tissue evidence="2">Vines</tissue>
    </source>
</reference>
<feature type="region of interest" description="Disordered" evidence="1">
    <location>
        <begin position="121"/>
        <end position="159"/>
    </location>
</feature>
<organism evidence="2 3">
    <name type="scientific">Cuscuta australis</name>
    <dbReference type="NCBI Taxonomy" id="267555"/>
    <lineage>
        <taxon>Eukaryota</taxon>
        <taxon>Viridiplantae</taxon>
        <taxon>Streptophyta</taxon>
        <taxon>Embryophyta</taxon>
        <taxon>Tracheophyta</taxon>
        <taxon>Spermatophyta</taxon>
        <taxon>Magnoliopsida</taxon>
        <taxon>eudicotyledons</taxon>
        <taxon>Gunneridae</taxon>
        <taxon>Pentapetalae</taxon>
        <taxon>asterids</taxon>
        <taxon>lamiids</taxon>
        <taxon>Solanales</taxon>
        <taxon>Convolvulaceae</taxon>
        <taxon>Cuscuteae</taxon>
        <taxon>Cuscuta</taxon>
        <taxon>Cuscuta subgen. Grammica</taxon>
        <taxon>Cuscuta sect. Cleistogrammica</taxon>
    </lineage>
</organism>
<proteinExistence type="predicted"/>
<accession>A0A328DTU4</accession>
<feature type="compositionally biased region" description="Basic and acidic residues" evidence="1">
    <location>
        <begin position="208"/>
        <end position="219"/>
    </location>
</feature>
<comment type="caution">
    <text evidence="2">The sequence shown here is derived from an EMBL/GenBank/DDBJ whole genome shotgun (WGS) entry which is preliminary data.</text>
</comment>
<feature type="compositionally biased region" description="Basic and acidic residues" evidence="1">
    <location>
        <begin position="130"/>
        <end position="140"/>
    </location>
</feature>
<feature type="compositionally biased region" description="Acidic residues" evidence="1">
    <location>
        <begin position="539"/>
        <end position="551"/>
    </location>
</feature>
<feature type="region of interest" description="Disordered" evidence="1">
    <location>
        <begin position="208"/>
        <end position="233"/>
    </location>
</feature>
<name>A0A328DTU4_9ASTE</name>
<evidence type="ECO:0000313" key="3">
    <source>
        <dbReference type="Proteomes" id="UP000249390"/>
    </source>
</evidence>